<comment type="subcellular location">
    <subcellularLocation>
        <location evidence="6">Cytoplasm</location>
    </subcellularLocation>
</comment>
<dbReference type="GO" id="GO:0008276">
    <property type="term" value="F:protein methyltransferase activity"/>
    <property type="evidence" value="ECO:0007669"/>
    <property type="project" value="UniProtKB-UniRule"/>
</dbReference>
<dbReference type="EMBL" id="JACNJN010000143">
    <property type="protein sequence ID" value="MBC8336143.1"/>
    <property type="molecule type" value="Genomic_DNA"/>
</dbReference>
<keyword evidence="2 6" id="KW-0963">Cytoplasm</keyword>
<comment type="caution">
    <text evidence="7">The sequence shown here is derived from an EMBL/GenBank/DDBJ whole genome shotgun (WGS) entry which is preliminary data.</text>
</comment>
<feature type="binding site" evidence="6">
    <location>
        <position position="187"/>
    </location>
    <ligand>
        <name>S-adenosyl-L-methionine</name>
        <dbReference type="ChEBI" id="CHEBI:59789"/>
    </ligand>
</feature>
<dbReference type="AlphaFoldDB" id="A0A8J6NHH5"/>
<keyword evidence="3 6" id="KW-0489">Methyltransferase</keyword>
<evidence type="ECO:0000256" key="5">
    <source>
        <dbReference type="ARBA" id="ARBA00022691"/>
    </source>
</evidence>
<evidence type="ECO:0000256" key="4">
    <source>
        <dbReference type="ARBA" id="ARBA00022679"/>
    </source>
</evidence>
<dbReference type="InterPro" id="IPR029063">
    <property type="entry name" value="SAM-dependent_MTases_sf"/>
</dbReference>
<sequence length="323" mass="35022">MNWLEVSLTVDGELAEAVADVFARYAPGGVVAERGITYQDADDPGTPTEEVVVRAYLPADEGLEETRQHLEQGLGYLNMIQPIPTPTFTPIQDTNWMEAWKKHYRPISVGKKLIIVPAWMDSPDETRIPIRIDPGMAFGTGTHPTTQLALELMEEMIVDIRKSGVGNRELGDELSNIDSRITMIDVGCGSGILSVAALKLGVEQALGVDIESASVESARENADVNGIGKEFIIGQGSVDEILAGNFEFKSAPLVVANILAPILIRLMEAGLGKLVSPDGKLILSGILDEQEERLLAAAKSHHLNIEERRQSGDWVAFALSTKN</sequence>
<feature type="binding site" evidence="6">
    <location>
        <position position="257"/>
    </location>
    <ligand>
        <name>S-adenosyl-L-methionine</name>
        <dbReference type="ChEBI" id="CHEBI:59789"/>
    </ligand>
</feature>
<dbReference type="CDD" id="cd02440">
    <property type="entry name" value="AdoMet_MTases"/>
    <property type="match status" value="1"/>
</dbReference>
<organism evidence="7 8">
    <name type="scientific">Candidatus Desulfolinea nitratireducens</name>
    <dbReference type="NCBI Taxonomy" id="2841698"/>
    <lineage>
        <taxon>Bacteria</taxon>
        <taxon>Bacillati</taxon>
        <taxon>Chloroflexota</taxon>
        <taxon>Anaerolineae</taxon>
        <taxon>Anaerolineales</taxon>
        <taxon>Anaerolineales incertae sedis</taxon>
        <taxon>Candidatus Desulfolinea</taxon>
    </lineage>
</organism>
<dbReference type="GO" id="GO:0005840">
    <property type="term" value="C:ribosome"/>
    <property type="evidence" value="ECO:0007669"/>
    <property type="project" value="UniProtKB-KW"/>
</dbReference>
<dbReference type="EC" id="2.1.1.-" evidence="6"/>
<reference evidence="7 8" key="1">
    <citation type="submission" date="2020-08" db="EMBL/GenBank/DDBJ databases">
        <title>Bridging the membrane lipid divide: bacteria of the FCB group superphylum have the potential to synthesize archaeal ether lipids.</title>
        <authorList>
            <person name="Villanueva L."/>
            <person name="Von Meijenfeldt F.A.B."/>
            <person name="Westbye A.B."/>
            <person name="Yadav S."/>
            <person name="Hopmans E.C."/>
            <person name="Dutilh B.E."/>
            <person name="Sinninghe Damste J.S."/>
        </authorList>
    </citation>
    <scope>NUCLEOTIDE SEQUENCE [LARGE SCALE GENOMIC DNA]</scope>
    <source>
        <strain evidence="7">NIOZ-UU36</strain>
    </source>
</reference>
<dbReference type="GO" id="GO:0005737">
    <property type="term" value="C:cytoplasm"/>
    <property type="evidence" value="ECO:0007669"/>
    <property type="project" value="UniProtKB-SubCell"/>
</dbReference>
<evidence type="ECO:0000256" key="3">
    <source>
        <dbReference type="ARBA" id="ARBA00022603"/>
    </source>
</evidence>
<dbReference type="PANTHER" id="PTHR43648:SF1">
    <property type="entry name" value="ELECTRON TRANSFER FLAVOPROTEIN BETA SUBUNIT LYSINE METHYLTRANSFERASE"/>
    <property type="match status" value="1"/>
</dbReference>
<dbReference type="PANTHER" id="PTHR43648">
    <property type="entry name" value="ELECTRON TRANSFER FLAVOPROTEIN BETA SUBUNIT LYSINE METHYLTRANSFERASE"/>
    <property type="match status" value="1"/>
</dbReference>
<comment type="catalytic activity">
    <reaction evidence="6">
        <text>L-lysyl-[protein] + 3 S-adenosyl-L-methionine = N(6),N(6),N(6)-trimethyl-L-lysyl-[protein] + 3 S-adenosyl-L-homocysteine + 3 H(+)</text>
        <dbReference type="Rhea" id="RHEA:54192"/>
        <dbReference type="Rhea" id="RHEA-COMP:9752"/>
        <dbReference type="Rhea" id="RHEA-COMP:13826"/>
        <dbReference type="ChEBI" id="CHEBI:15378"/>
        <dbReference type="ChEBI" id="CHEBI:29969"/>
        <dbReference type="ChEBI" id="CHEBI:57856"/>
        <dbReference type="ChEBI" id="CHEBI:59789"/>
        <dbReference type="ChEBI" id="CHEBI:61961"/>
    </reaction>
</comment>
<keyword evidence="7" id="KW-0687">Ribonucleoprotein</keyword>
<dbReference type="SUPFAM" id="SSF53335">
    <property type="entry name" value="S-adenosyl-L-methionine-dependent methyltransferases"/>
    <property type="match status" value="1"/>
</dbReference>
<dbReference type="Gene3D" id="3.40.50.150">
    <property type="entry name" value="Vaccinia Virus protein VP39"/>
    <property type="match status" value="1"/>
</dbReference>
<dbReference type="InterPro" id="IPR004498">
    <property type="entry name" value="Ribosomal_PrmA_MeTrfase"/>
</dbReference>
<evidence type="ECO:0000256" key="2">
    <source>
        <dbReference type="ARBA" id="ARBA00022490"/>
    </source>
</evidence>
<gene>
    <name evidence="6" type="primary">prmA</name>
    <name evidence="7" type="ORF">H8E29_12820</name>
</gene>
<keyword evidence="5 6" id="KW-0949">S-adenosyl-L-methionine</keyword>
<protein>
    <recommendedName>
        <fullName evidence="6">Ribosomal protein L11 methyltransferase</fullName>
        <shortName evidence="6">L11 Mtase</shortName>
        <ecNumber evidence="6">2.1.1.-</ecNumber>
    </recommendedName>
</protein>
<evidence type="ECO:0000313" key="7">
    <source>
        <dbReference type="EMBL" id="MBC8336143.1"/>
    </source>
</evidence>
<feature type="binding site" evidence="6">
    <location>
        <position position="209"/>
    </location>
    <ligand>
        <name>S-adenosyl-L-methionine</name>
        <dbReference type="ChEBI" id="CHEBI:59789"/>
    </ligand>
</feature>
<keyword evidence="7" id="KW-0689">Ribosomal protein</keyword>
<evidence type="ECO:0000313" key="8">
    <source>
        <dbReference type="Proteomes" id="UP000614469"/>
    </source>
</evidence>
<dbReference type="PIRSF" id="PIRSF000401">
    <property type="entry name" value="RPL11_MTase"/>
    <property type="match status" value="1"/>
</dbReference>
<comment type="similarity">
    <text evidence="1 6">Belongs to the methyltransferase superfamily. PrmA family.</text>
</comment>
<proteinExistence type="inferred from homology"/>
<dbReference type="HAMAP" id="MF_00735">
    <property type="entry name" value="Methyltr_PrmA"/>
    <property type="match status" value="1"/>
</dbReference>
<dbReference type="Pfam" id="PF06325">
    <property type="entry name" value="PrmA"/>
    <property type="match status" value="1"/>
</dbReference>
<dbReference type="InterPro" id="IPR050078">
    <property type="entry name" value="Ribosomal_L11_MeTrfase_PrmA"/>
</dbReference>
<name>A0A8J6NHH5_9CHLR</name>
<accession>A0A8J6NHH5</accession>
<dbReference type="Proteomes" id="UP000614469">
    <property type="component" value="Unassembled WGS sequence"/>
</dbReference>
<evidence type="ECO:0000256" key="1">
    <source>
        <dbReference type="ARBA" id="ARBA00009741"/>
    </source>
</evidence>
<feature type="binding site" evidence="6">
    <location>
        <position position="146"/>
    </location>
    <ligand>
        <name>S-adenosyl-L-methionine</name>
        <dbReference type="ChEBI" id="CHEBI:59789"/>
    </ligand>
</feature>
<evidence type="ECO:0000256" key="6">
    <source>
        <dbReference type="HAMAP-Rule" id="MF_00735"/>
    </source>
</evidence>
<dbReference type="GO" id="GO:0032259">
    <property type="term" value="P:methylation"/>
    <property type="evidence" value="ECO:0007669"/>
    <property type="project" value="UniProtKB-KW"/>
</dbReference>
<comment type="function">
    <text evidence="6">Methylates ribosomal protein L11.</text>
</comment>
<keyword evidence="4 6" id="KW-0808">Transferase</keyword>